<reference evidence="3 4" key="1">
    <citation type="submission" date="2021-07" db="EMBL/GenBank/DDBJ databases">
        <title>Sphingomonas sp.</title>
        <authorList>
            <person name="Feng G."/>
            <person name="Li J."/>
            <person name="Pan M."/>
        </authorList>
    </citation>
    <scope>NUCLEOTIDE SEQUENCE [LARGE SCALE GENOMIC DNA]</scope>
    <source>
        <strain evidence="3 4">RRHST34</strain>
    </source>
</reference>
<proteinExistence type="inferred from homology"/>
<evidence type="ECO:0000259" key="2">
    <source>
        <dbReference type="Pfam" id="PF13369"/>
    </source>
</evidence>
<dbReference type="SUPFAM" id="SSF48452">
    <property type="entry name" value="TPR-like"/>
    <property type="match status" value="1"/>
</dbReference>
<evidence type="ECO:0000313" key="3">
    <source>
        <dbReference type="EMBL" id="MBW6531619.1"/>
    </source>
</evidence>
<organism evidence="3 4">
    <name type="scientific">Sphingomonas citri</name>
    <dbReference type="NCBI Taxonomy" id="2862499"/>
    <lineage>
        <taxon>Bacteria</taxon>
        <taxon>Pseudomonadati</taxon>
        <taxon>Pseudomonadota</taxon>
        <taxon>Alphaproteobacteria</taxon>
        <taxon>Sphingomonadales</taxon>
        <taxon>Sphingomonadaceae</taxon>
        <taxon>Sphingomonas</taxon>
    </lineage>
</organism>
<dbReference type="PANTHER" id="PTHR31350:SF27">
    <property type="entry name" value="HEMIMETHYLATED DNA-BINDING DOMAIN-CONTAINING PROTEIN"/>
    <property type="match status" value="1"/>
</dbReference>
<dbReference type="InterPro" id="IPR011990">
    <property type="entry name" value="TPR-like_helical_dom_sf"/>
</dbReference>
<dbReference type="PANTHER" id="PTHR31350">
    <property type="entry name" value="SI:DKEY-261L7.2"/>
    <property type="match status" value="1"/>
</dbReference>
<evidence type="ECO:0000256" key="1">
    <source>
        <dbReference type="ARBA" id="ARBA00007100"/>
    </source>
</evidence>
<sequence length="265" mass="28757">MTDDLLRLGLIDEDDIVLDEAALLLALLDHPDADPTPAQDLLEAIATRLDVTGADAETSLERADALAEVFAGEFGFLGDSTSYDDPANADLLQVLERRRGLPVSLSILYVAAARRLGWSADVLDVPGHVLVLIEAESEPVIVDPFAGGVRVGAERLSALLEAARPGRAVTHVAAMPNRAVLVRLLQNQAARAELAGKGRRALELYERMTVFAPDQPHGWWERARLELVDGDHERARRSLGAILEITRDAELRGKVTDLLEQLGSE</sequence>
<dbReference type="Proteomes" id="UP000759103">
    <property type="component" value="Unassembled WGS sequence"/>
</dbReference>
<feature type="domain" description="Protein SirB1 N-terminal" evidence="2">
    <location>
        <begin position="40"/>
        <end position="185"/>
    </location>
</feature>
<evidence type="ECO:0000313" key="4">
    <source>
        <dbReference type="Proteomes" id="UP000759103"/>
    </source>
</evidence>
<dbReference type="EMBL" id="JAHXZN010000004">
    <property type="protein sequence ID" value="MBW6531619.1"/>
    <property type="molecule type" value="Genomic_DNA"/>
</dbReference>
<keyword evidence="4" id="KW-1185">Reference proteome</keyword>
<dbReference type="Pfam" id="PF13369">
    <property type="entry name" value="Transglut_core2"/>
    <property type="match status" value="1"/>
</dbReference>
<comment type="similarity">
    <text evidence="1">Belongs to the UPF0162 family.</text>
</comment>
<dbReference type="Gene3D" id="1.25.40.10">
    <property type="entry name" value="Tetratricopeptide repeat domain"/>
    <property type="match status" value="1"/>
</dbReference>
<comment type="caution">
    <text evidence="3">The sequence shown here is derived from an EMBL/GenBank/DDBJ whole genome shotgun (WGS) entry which is preliminary data.</text>
</comment>
<name>A0ABS7BQC7_9SPHN</name>
<dbReference type="RefSeq" id="WP_219749013.1">
    <property type="nucleotide sequence ID" value="NZ_JAHXZN010000004.1"/>
</dbReference>
<dbReference type="InterPro" id="IPR032698">
    <property type="entry name" value="SirB1_N"/>
</dbReference>
<gene>
    <name evidence="3" type="ORF">KZ820_12820</name>
</gene>
<protein>
    <submittedName>
        <fullName evidence="3">Transglutaminase-like domain-containing protein</fullName>
    </submittedName>
</protein>
<accession>A0ABS7BQC7</accession>